<evidence type="ECO:0008006" key="3">
    <source>
        <dbReference type="Google" id="ProtNLM"/>
    </source>
</evidence>
<dbReference type="EMBL" id="JALJOU010000056">
    <property type="protein sequence ID" value="KAK9827687.1"/>
    <property type="molecule type" value="Genomic_DNA"/>
</dbReference>
<protein>
    <recommendedName>
        <fullName evidence="3">Ribosomal protein L27</fullName>
    </recommendedName>
</protein>
<dbReference type="Pfam" id="PF01016">
    <property type="entry name" value="Ribosomal_L27"/>
    <property type="match status" value="1"/>
</dbReference>
<dbReference type="SUPFAM" id="SSF110324">
    <property type="entry name" value="Ribosomal L27 protein-like"/>
    <property type="match status" value="1"/>
</dbReference>
<keyword evidence="2" id="KW-1185">Reference proteome</keyword>
<reference evidence="1 2" key="1">
    <citation type="journal article" date="2024" name="Nat. Commun.">
        <title>Phylogenomics reveals the evolutionary origins of lichenization in chlorophyte algae.</title>
        <authorList>
            <person name="Puginier C."/>
            <person name="Libourel C."/>
            <person name="Otte J."/>
            <person name="Skaloud P."/>
            <person name="Haon M."/>
            <person name="Grisel S."/>
            <person name="Petersen M."/>
            <person name="Berrin J.G."/>
            <person name="Delaux P.M."/>
            <person name="Dal Grande F."/>
            <person name="Keller J."/>
        </authorList>
    </citation>
    <scope>NUCLEOTIDE SEQUENCE [LARGE SCALE GENOMIC DNA]</scope>
    <source>
        <strain evidence="1 2">SAG 245.80</strain>
    </source>
</reference>
<dbReference type="PANTHER" id="PTHR15893">
    <property type="entry name" value="RIBOSOMAL PROTEIN L27"/>
    <property type="match status" value="1"/>
</dbReference>
<dbReference type="AlphaFoldDB" id="A0AAW1R373"/>
<dbReference type="Gene3D" id="2.40.50.100">
    <property type="match status" value="1"/>
</dbReference>
<dbReference type="PANTHER" id="PTHR15893:SF16">
    <property type="entry name" value="50S RIBOSOMAL PROTEIN L27"/>
    <property type="match status" value="1"/>
</dbReference>
<dbReference type="PRINTS" id="PR00063">
    <property type="entry name" value="RIBOSOMALL27"/>
</dbReference>
<sequence length="132" mass="14185">MARVPAALLGLASRGLFSVARRLNAEELPSLEHCFTCLQRRGASKKAGGSSSNLGGQPLPKHMGVKLYGGQRCTPGNIIVKQRGTLFHPGANVGMGKDHTLYALKEGLVKFHYSKLARRRSVCVEQFAPAQG</sequence>
<gene>
    <name evidence="1" type="ORF">WJX81_008542</name>
</gene>
<comment type="caution">
    <text evidence="1">The sequence shown here is derived from an EMBL/GenBank/DDBJ whole genome shotgun (WGS) entry which is preliminary data.</text>
</comment>
<name>A0AAW1R373_9CHLO</name>
<dbReference type="GO" id="GO:0006412">
    <property type="term" value="P:translation"/>
    <property type="evidence" value="ECO:0007669"/>
    <property type="project" value="InterPro"/>
</dbReference>
<organism evidence="1 2">
    <name type="scientific">Elliptochloris bilobata</name>
    <dbReference type="NCBI Taxonomy" id="381761"/>
    <lineage>
        <taxon>Eukaryota</taxon>
        <taxon>Viridiplantae</taxon>
        <taxon>Chlorophyta</taxon>
        <taxon>core chlorophytes</taxon>
        <taxon>Trebouxiophyceae</taxon>
        <taxon>Trebouxiophyceae incertae sedis</taxon>
        <taxon>Elliptochloris clade</taxon>
        <taxon>Elliptochloris</taxon>
    </lineage>
</organism>
<proteinExistence type="predicted"/>
<dbReference type="GO" id="GO:0005840">
    <property type="term" value="C:ribosome"/>
    <property type="evidence" value="ECO:0007669"/>
    <property type="project" value="InterPro"/>
</dbReference>
<dbReference type="Proteomes" id="UP001445335">
    <property type="component" value="Unassembled WGS sequence"/>
</dbReference>
<dbReference type="InterPro" id="IPR001684">
    <property type="entry name" value="Ribosomal_bL27"/>
</dbReference>
<accession>A0AAW1R373</accession>
<evidence type="ECO:0000313" key="1">
    <source>
        <dbReference type="EMBL" id="KAK9827687.1"/>
    </source>
</evidence>
<evidence type="ECO:0000313" key="2">
    <source>
        <dbReference type="Proteomes" id="UP001445335"/>
    </source>
</evidence>
<dbReference type="GO" id="GO:0003735">
    <property type="term" value="F:structural constituent of ribosome"/>
    <property type="evidence" value="ECO:0007669"/>
    <property type="project" value="InterPro"/>
</dbReference>